<reference evidence="2" key="1">
    <citation type="journal article" date="2017" name="Nature">
        <title>The sunflower genome provides insights into oil metabolism, flowering and Asterid evolution.</title>
        <authorList>
            <person name="Badouin H."/>
            <person name="Gouzy J."/>
            <person name="Grassa C.J."/>
            <person name="Murat F."/>
            <person name="Staton S.E."/>
            <person name="Cottret L."/>
            <person name="Lelandais-Briere C."/>
            <person name="Owens G.L."/>
            <person name="Carrere S."/>
            <person name="Mayjonade B."/>
            <person name="Legrand L."/>
            <person name="Gill N."/>
            <person name="Kane N.C."/>
            <person name="Bowers J.E."/>
            <person name="Hubner S."/>
            <person name="Bellec A."/>
            <person name="Berard A."/>
            <person name="Berges H."/>
            <person name="Blanchet N."/>
            <person name="Boniface M.C."/>
            <person name="Brunel D."/>
            <person name="Catrice O."/>
            <person name="Chaidir N."/>
            <person name="Claudel C."/>
            <person name="Donnadieu C."/>
            <person name="Faraut T."/>
            <person name="Fievet G."/>
            <person name="Helmstetter N."/>
            <person name="King M."/>
            <person name="Knapp S.J."/>
            <person name="Lai Z."/>
            <person name="Le Paslier M.C."/>
            <person name="Lippi Y."/>
            <person name="Lorenzon L."/>
            <person name="Mandel J.R."/>
            <person name="Marage G."/>
            <person name="Marchand G."/>
            <person name="Marquand E."/>
            <person name="Bret-Mestries E."/>
            <person name="Morien E."/>
            <person name="Nambeesan S."/>
            <person name="Nguyen T."/>
            <person name="Pegot-Espagnet P."/>
            <person name="Pouilly N."/>
            <person name="Raftis F."/>
            <person name="Sallet E."/>
            <person name="Schiex T."/>
            <person name="Thomas J."/>
            <person name="Vandecasteele C."/>
            <person name="Vares D."/>
            <person name="Vear F."/>
            <person name="Vautrin S."/>
            <person name="Crespi M."/>
            <person name="Mangin B."/>
            <person name="Burke J.M."/>
            <person name="Salse J."/>
            <person name="Munos S."/>
            <person name="Vincourt P."/>
            <person name="Rieseberg L.H."/>
            <person name="Langlade N.B."/>
        </authorList>
    </citation>
    <scope>NUCLEOTIDE SEQUENCE [LARGE SCALE GENOMIC DNA]</scope>
    <source>
        <strain evidence="2">cv. SF193</strain>
    </source>
</reference>
<keyword evidence="2" id="KW-1185">Reference proteome</keyword>
<organism evidence="1 2">
    <name type="scientific">Helianthus annuus</name>
    <name type="common">Common sunflower</name>
    <dbReference type="NCBI Taxonomy" id="4232"/>
    <lineage>
        <taxon>Eukaryota</taxon>
        <taxon>Viridiplantae</taxon>
        <taxon>Streptophyta</taxon>
        <taxon>Embryophyta</taxon>
        <taxon>Tracheophyta</taxon>
        <taxon>Spermatophyta</taxon>
        <taxon>Magnoliopsida</taxon>
        <taxon>eudicotyledons</taxon>
        <taxon>Gunneridae</taxon>
        <taxon>Pentapetalae</taxon>
        <taxon>asterids</taxon>
        <taxon>campanulids</taxon>
        <taxon>Asterales</taxon>
        <taxon>Asteraceae</taxon>
        <taxon>Asteroideae</taxon>
        <taxon>Heliantheae alliance</taxon>
        <taxon>Heliantheae</taxon>
        <taxon>Helianthus</taxon>
    </lineage>
</organism>
<protein>
    <submittedName>
        <fullName evidence="1">Uncharacterized protein</fullName>
    </submittedName>
</protein>
<dbReference type="InParanoid" id="A0A251SDW7"/>
<dbReference type="AlphaFoldDB" id="A0A251SDW7"/>
<evidence type="ECO:0000313" key="1">
    <source>
        <dbReference type="EMBL" id="OTF97054.1"/>
    </source>
</evidence>
<gene>
    <name evidence="1" type="ORF">HannXRQ_Chr14g0430331</name>
</gene>
<proteinExistence type="predicted"/>
<accession>A0A251SDW7</accession>
<dbReference type="Proteomes" id="UP000215914">
    <property type="component" value="Chromosome 14"/>
</dbReference>
<name>A0A251SDW7_HELAN</name>
<sequence length="51" mass="6033">MKVCLCGRLYCYKIPWRLSLSSCWNRCSRNFRLALYIMEGSAKCGRHSHMC</sequence>
<dbReference type="EMBL" id="CM007903">
    <property type="protein sequence ID" value="OTF97054.1"/>
    <property type="molecule type" value="Genomic_DNA"/>
</dbReference>
<evidence type="ECO:0000313" key="2">
    <source>
        <dbReference type="Proteomes" id="UP000215914"/>
    </source>
</evidence>